<keyword evidence="1" id="KW-1133">Transmembrane helix</keyword>
<dbReference type="Proteomes" id="UP001152599">
    <property type="component" value="Unassembled WGS sequence"/>
</dbReference>
<reference evidence="2" key="1">
    <citation type="submission" date="2022-07" db="EMBL/GenBank/DDBJ databases">
        <title>Description and genome-wide analysis of Profundicola chukchiensis gen. nov., sp. nov., marine bacteria isolated from bottom sediments of the Chukchi Sea.</title>
        <authorList>
            <person name="Romanenko L."/>
            <person name="Otstavnykh N."/>
            <person name="Kurilenko V."/>
            <person name="Eremeev V."/>
            <person name="Velansky P."/>
            <person name="Mikhailov V."/>
            <person name="Isaeva M."/>
        </authorList>
    </citation>
    <scope>NUCLEOTIDE SEQUENCE</scope>
    <source>
        <strain evidence="2">KMM 9713</strain>
    </source>
</reference>
<accession>A0A9X4MV32</accession>
<keyword evidence="1" id="KW-0472">Membrane</keyword>
<keyword evidence="1" id="KW-0812">Transmembrane</keyword>
<evidence type="ECO:0000313" key="2">
    <source>
        <dbReference type="EMBL" id="MDG4945441.1"/>
    </source>
</evidence>
<evidence type="ECO:0000256" key="1">
    <source>
        <dbReference type="SAM" id="Phobius"/>
    </source>
</evidence>
<gene>
    <name evidence="2" type="ORF">NMK71_03360</name>
</gene>
<dbReference type="EMBL" id="JANCMU010000001">
    <property type="protein sequence ID" value="MDG4945441.1"/>
    <property type="molecule type" value="Genomic_DNA"/>
</dbReference>
<organism evidence="2 3">
    <name type="scientific">Profundicola chukchiensis</name>
    <dbReference type="NCBI Taxonomy" id="2961959"/>
    <lineage>
        <taxon>Bacteria</taxon>
        <taxon>Pseudomonadati</taxon>
        <taxon>Bacteroidota</taxon>
        <taxon>Flavobacteriia</taxon>
        <taxon>Flavobacteriales</taxon>
        <taxon>Weeksellaceae</taxon>
        <taxon>Profundicola</taxon>
    </lineage>
</organism>
<name>A0A9X4MV32_9FLAO</name>
<protein>
    <submittedName>
        <fullName evidence="2">FeoB-associated Cys-rich membrane protein</fullName>
    </submittedName>
</protein>
<keyword evidence="3" id="KW-1185">Reference proteome</keyword>
<dbReference type="Pfam" id="PF12669">
    <property type="entry name" value="FeoB_associated"/>
    <property type="match status" value="1"/>
</dbReference>
<proteinExistence type="predicted"/>
<comment type="caution">
    <text evidence="2">The sequence shown here is derived from an EMBL/GenBank/DDBJ whole genome shotgun (WGS) entry which is preliminary data.</text>
</comment>
<dbReference type="RefSeq" id="WP_304420053.1">
    <property type="nucleotide sequence ID" value="NZ_JANCMU010000001.1"/>
</dbReference>
<sequence length="51" mass="5612">MNWEYLIIGIIFLIALIYLYNRVIAPFAKKSGGCSTGCGCGPKTSEKQKTI</sequence>
<feature type="transmembrane region" description="Helical" evidence="1">
    <location>
        <begin position="6"/>
        <end position="23"/>
    </location>
</feature>
<evidence type="ECO:0000313" key="3">
    <source>
        <dbReference type="Proteomes" id="UP001152599"/>
    </source>
</evidence>
<dbReference type="AlphaFoldDB" id="A0A9X4MV32"/>